<evidence type="ECO:0000313" key="2">
    <source>
        <dbReference type="Proteomes" id="UP000011058"/>
    </source>
</evidence>
<dbReference type="PATRIC" id="fig|1166018.3.peg.3585"/>
<dbReference type="RefSeq" id="WP_015330956.1">
    <property type="nucleotide sequence ID" value="NC_020054.1"/>
</dbReference>
<dbReference type="Proteomes" id="UP000011058">
    <property type="component" value="Chromosome"/>
</dbReference>
<protein>
    <submittedName>
        <fullName evidence="1">Uncharacterized protein</fullName>
    </submittedName>
</protein>
<organism evidence="1 2">
    <name type="scientific">Fibrella aestuarina BUZ 2</name>
    <dbReference type="NCBI Taxonomy" id="1166018"/>
    <lineage>
        <taxon>Bacteria</taxon>
        <taxon>Pseudomonadati</taxon>
        <taxon>Bacteroidota</taxon>
        <taxon>Cytophagia</taxon>
        <taxon>Cytophagales</taxon>
        <taxon>Spirosomataceae</taxon>
        <taxon>Fibrella</taxon>
    </lineage>
</organism>
<dbReference type="STRING" id="1166018.FAES_1847"/>
<dbReference type="EMBL" id="HE796683">
    <property type="protein sequence ID" value="CCG99857.1"/>
    <property type="molecule type" value="Genomic_DNA"/>
</dbReference>
<accession>I0K6V4</accession>
<proteinExistence type="predicted"/>
<evidence type="ECO:0000313" key="1">
    <source>
        <dbReference type="EMBL" id="CCG99857.1"/>
    </source>
</evidence>
<keyword evidence="2" id="KW-1185">Reference proteome</keyword>
<dbReference type="AlphaFoldDB" id="I0K6V4"/>
<dbReference type="KEGG" id="fae:FAES_1847"/>
<reference evidence="1 2" key="1">
    <citation type="journal article" date="2012" name="J. Bacteriol.">
        <title>Genome Sequence of Fibrella aestuarina BUZ 2T, a Filamentous Marine Bacterium.</title>
        <authorList>
            <person name="Filippini M."/>
            <person name="Qi W."/>
            <person name="Blom J."/>
            <person name="Goesmann A."/>
            <person name="Smits T.H."/>
            <person name="Bagheri H.C."/>
        </authorList>
    </citation>
    <scope>NUCLEOTIDE SEQUENCE [LARGE SCALE GENOMIC DNA]</scope>
    <source>
        <strain evidence="2">BUZ 2T</strain>
    </source>
</reference>
<gene>
    <name evidence="1" type="ORF">FAES_1847</name>
</gene>
<dbReference type="HOGENOM" id="CLU_859825_0_0_10"/>
<sequence>MIQHVLEPRYKKAILELVGQLSSDKPRRVNTMVFCQRHDVDNRFFQALEEIGAIKSKGEAGIDVYEYVRMGALMKLSAADVLQKLGIGNPSVAETAASIVVDAEKKAKPVIEFFDPADNEPADEPPKLEKGIQVVLPLPSSASEVLHKLEEAVSKSAGVTVVESEKVKALREYGQRERDALTKAAKETQSGCKGNCKGPATYPDLSVDGAAVLECWHNPAEKPLPPFDAQTKPGYPIFPDIAPSLPMLKSNADMVMYVVDMIVAHCGDEPHDQEAVMVSIQDRLAVQQQVRAQQLQDEAEAMISRSQTYLKTAANIRPTYAHD</sequence>
<name>I0K6V4_9BACT</name>